<keyword evidence="3" id="KW-1185">Reference proteome</keyword>
<feature type="region of interest" description="Disordered" evidence="1">
    <location>
        <begin position="360"/>
        <end position="427"/>
    </location>
</feature>
<feature type="compositionally biased region" description="Basic and acidic residues" evidence="1">
    <location>
        <begin position="408"/>
        <end position="420"/>
    </location>
</feature>
<accession>A0AAN8HQ49</accession>
<dbReference type="Proteomes" id="UP001331515">
    <property type="component" value="Unassembled WGS sequence"/>
</dbReference>
<name>A0AAN8HQ49_CHAGU</name>
<dbReference type="EMBL" id="JAURVH010001520">
    <property type="protein sequence ID" value="KAK5924574.1"/>
    <property type="molecule type" value="Genomic_DNA"/>
</dbReference>
<evidence type="ECO:0000313" key="2">
    <source>
        <dbReference type="EMBL" id="KAK5924574.1"/>
    </source>
</evidence>
<organism evidence="2 3">
    <name type="scientific">Champsocephalus gunnari</name>
    <name type="common">Mackerel icefish</name>
    <dbReference type="NCBI Taxonomy" id="52237"/>
    <lineage>
        <taxon>Eukaryota</taxon>
        <taxon>Metazoa</taxon>
        <taxon>Chordata</taxon>
        <taxon>Craniata</taxon>
        <taxon>Vertebrata</taxon>
        <taxon>Euteleostomi</taxon>
        <taxon>Actinopterygii</taxon>
        <taxon>Neopterygii</taxon>
        <taxon>Teleostei</taxon>
        <taxon>Neoteleostei</taxon>
        <taxon>Acanthomorphata</taxon>
        <taxon>Eupercaria</taxon>
        <taxon>Perciformes</taxon>
        <taxon>Notothenioidei</taxon>
        <taxon>Channichthyidae</taxon>
        <taxon>Champsocephalus</taxon>
    </lineage>
</organism>
<comment type="caution">
    <text evidence="2">The sequence shown here is derived from an EMBL/GenBank/DDBJ whole genome shotgun (WGS) entry which is preliminary data.</text>
</comment>
<feature type="region of interest" description="Disordered" evidence="1">
    <location>
        <begin position="27"/>
        <end position="66"/>
    </location>
</feature>
<evidence type="ECO:0000313" key="3">
    <source>
        <dbReference type="Proteomes" id="UP001331515"/>
    </source>
</evidence>
<evidence type="ECO:0000256" key="1">
    <source>
        <dbReference type="SAM" id="MobiDB-lite"/>
    </source>
</evidence>
<feature type="region of interest" description="Disordered" evidence="1">
    <location>
        <begin position="177"/>
        <end position="196"/>
    </location>
</feature>
<proteinExistence type="predicted"/>
<feature type="region of interest" description="Disordered" evidence="1">
    <location>
        <begin position="242"/>
        <end position="262"/>
    </location>
</feature>
<reference evidence="2 3" key="1">
    <citation type="journal article" date="2023" name="Mol. Biol. Evol.">
        <title>Genomics of Secondarily Temperate Adaptation in the Only Non-Antarctic Icefish.</title>
        <authorList>
            <person name="Rivera-Colon A.G."/>
            <person name="Rayamajhi N."/>
            <person name="Minhas B.F."/>
            <person name="Madrigal G."/>
            <person name="Bilyk K.T."/>
            <person name="Yoon V."/>
            <person name="Hune M."/>
            <person name="Gregory S."/>
            <person name="Cheng C.H.C."/>
            <person name="Catchen J.M."/>
        </authorList>
    </citation>
    <scope>NUCLEOTIDE SEQUENCE [LARGE SCALE GENOMIC DNA]</scope>
    <source>
        <tissue evidence="2">White muscle</tissue>
    </source>
</reference>
<feature type="compositionally biased region" description="Basic and acidic residues" evidence="1">
    <location>
        <begin position="382"/>
        <end position="398"/>
    </location>
</feature>
<dbReference type="AlphaFoldDB" id="A0AAN8HQ49"/>
<sequence>MQTVVQFVQQRLVPRTETLTNRMEALKHRMVDRKTGAEDRKTGAEDRKTGAEDRQTHAEDRQTHAEDREAAVRFVAQRMLGDRKEEEEEEEGDLCFNKLFTFISGLQDKQWENLRDQMREPLTQAHLAQVSRRIVTVVSELVLQVLVPVLMDQLQPGDPSEGPTCTSSVEEFLLESSGSSSSHTEECLGSGGVTSDECRYSDASDLESLHEFYCCCVPFVQEKLQSFPVRVREALKRIRNNEVAPQEATPDIGDASPPRDATRQKTFTHDEVLQELLTSSLMMLSSCCIQARVTSSEPYRETVLPLASKILEAVARGANQLFEGQREAEGSEDVTATEEQVAAAALLVTKELRDTIKDFFDNPKKDEDGEAGSSGFASVTRVEGRRESSEVAGSKDVEEMVQFLLDEAQGKTKDGPRETVDVPAVSV</sequence>
<gene>
    <name evidence="2" type="ORF">CgunFtcFv8_017177</name>
</gene>
<protein>
    <submittedName>
        <fullName evidence="2">Uncharacterized protein</fullName>
    </submittedName>
</protein>